<comment type="caution">
    <text evidence="2">The sequence shown here is derived from an EMBL/GenBank/DDBJ whole genome shotgun (WGS) entry which is preliminary data.</text>
</comment>
<dbReference type="Pfam" id="PF00480">
    <property type="entry name" value="ROK"/>
    <property type="match status" value="1"/>
</dbReference>
<evidence type="ECO:0000313" key="2">
    <source>
        <dbReference type="EMBL" id="RAW15240.1"/>
    </source>
</evidence>
<proteinExistence type="inferred from homology"/>
<dbReference type="PANTHER" id="PTHR18964">
    <property type="entry name" value="ROK (REPRESSOR, ORF, KINASE) FAMILY"/>
    <property type="match status" value="1"/>
</dbReference>
<dbReference type="Proteomes" id="UP000250642">
    <property type="component" value="Unassembled WGS sequence"/>
</dbReference>
<dbReference type="AlphaFoldDB" id="A0A329QS67"/>
<reference evidence="2 3" key="1">
    <citation type="submission" date="2018-04" db="EMBL/GenBank/DDBJ databases">
        <title>Paenibacillus taichungensis Genome sequencing and assembly.</title>
        <authorList>
            <person name="Xu J."/>
            <person name="Rensing C."/>
            <person name="Mazhar H.S."/>
        </authorList>
    </citation>
    <scope>NUCLEOTIDE SEQUENCE [LARGE SCALE GENOMIC DNA]</scope>
    <source>
        <strain evidence="2 3">NC1</strain>
    </source>
</reference>
<dbReference type="InterPro" id="IPR043129">
    <property type="entry name" value="ATPase_NBD"/>
</dbReference>
<evidence type="ECO:0000313" key="3">
    <source>
        <dbReference type="Proteomes" id="UP000250642"/>
    </source>
</evidence>
<sequence>MPQVIGVDVGGTGIKGLVVNEAGVVLVEATCATEARLGRKAILGQLHGLVSELLSSCEEVKALGIATAGRVNVETGAVIHATNNLPGWQGMPLTQWATAEFGLPSTADNDANAALLGEAWLGIGRGKQNLVMLTLGTGVGGANMACGRMLRGVDWRGGDWGHSVLVPDGLPCNCGKRGCVEQYISGSALMRLAREQKGNTYTHGREIMAAASQGEAIALYILEHYISDLALVIANISASIDPELMILGGGVTQDQAMWWPMLTARLYSVGLADRVAVAELGNWAGCFGAAQLALERLRENGIGWSEGIDREETTHGD</sequence>
<comment type="similarity">
    <text evidence="1">Belongs to the ROK (NagC/XylR) family.</text>
</comment>
<name>A0A329QS67_9BACL</name>
<dbReference type="InterPro" id="IPR000600">
    <property type="entry name" value="ROK"/>
</dbReference>
<protein>
    <submittedName>
        <fullName evidence="2">ROK family protein</fullName>
    </submittedName>
</protein>
<evidence type="ECO:0000256" key="1">
    <source>
        <dbReference type="ARBA" id="ARBA00006479"/>
    </source>
</evidence>
<gene>
    <name evidence="2" type="ORF">DC345_14575</name>
</gene>
<organism evidence="2 3">
    <name type="scientific">Paenibacillus taichungensis</name>
    <dbReference type="NCBI Taxonomy" id="484184"/>
    <lineage>
        <taxon>Bacteria</taxon>
        <taxon>Bacillati</taxon>
        <taxon>Bacillota</taxon>
        <taxon>Bacilli</taxon>
        <taxon>Bacillales</taxon>
        <taxon>Paenibacillaceae</taxon>
        <taxon>Paenibacillus</taxon>
    </lineage>
</organism>
<dbReference type="EMBL" id="QEVW01000008">
    <property type="protein sequence ID" value="RAW15240.1"/>
    <property type="molecule type" value="Genomic_DNA"/>
</dbReference>
<dbReference type="PANTHER" id="PTHR18964:SF149">
    <property type="entry name" value="BIFUNCTIONAL UDP-N-ACETYLGLUCOSAMINE 2-EPIMERASE_N-ACETYLMANNOSAMINE KINASE"/>
    <property type="match status" value="1"/>
</dbReference>
<dbReference type="Gene3D" id="3.30.420.40">
    <property type="match status" value="2"/>
</dbReference>
<dbReference type="SUPFAM" id="SSF53067">
    <property type="entry name" value="Actin-like ATPase domain"/>
    <property type="match status" value="1"/>
</dbReference>
<dbReference type="CDD" id="cd24068">
    <property type="entry name" value="ASKHA_NBD_ROK_FnNanK-like"/>
    <property type="match status" value="1"/>
</dbReference>
<accession>A0A329QS67</accession>
<dbReference type="RefSeq" id="WP_113053706.1">
    <property type="nucleotide sequence ID" value="NZ_QEVW01000008.1"/>
</dbReference>